<evidence type="ECO:0000259" key="1">
    <source>
        <dbReference type="Pfam" id="PF09834"/>
    </source>
</evidence>
<organism evidence="2 3">
    <name type="scientific">Lacinutrix venerupis</name>
    <dbReference type="NCBI Taxonomy" id="1486034"/>
    <lineage>
        <taxon>Bacteria</taxon>
        <taxon>Pseudomonadati</taxon>
        <taxon>Bacteroidota</taxon>
        <taxon>Flavobacteriia</taxon>
        <taxon>Flavobacteriales</taxon>
        <taxon>Flavobacteriaceae</taxon>
        <taxon>Lacinutrix</taxon>
    </lineage>
</organism>
<feature type="domain" description="DUF2061" evidence="1">
    <location>
        <begin position="38"/>
        <end position="89"/>
    </location>
</feature>
<dbReference type="EMBL" id="CP019352">
    <property type="protein sequence ID" value="APY01105.1"/>
    <property type="molecule type" value="Genomic_DNA"/>
</dbReference>
<protein>
    <recommendedName>
        <fullName evidence="1">DUF2061 domain-containing protein</fullName>
    </recommendedName>
</protein>
<accession>A0AAC9PXN1</accession>
<evidence type="ECO:0000313" key="2">
    <source>
        <dbReference type="EMBL" id="APY01105.1"/>
    </source>
</evidence>
<keyword evidence="3" id="KW-1185">Reference proteome</keyword>
<name>A0AAC9PXN1_9FLAO</name>
<dbReference type="KEGG" id="lvn:BWR22_12565"/>
<evidence type="ECO:0000313" key="3">
    <source>
        <dbReference type="Proteomes" id="UP000187506"/>
    </source>
</evidence>
<dbReference type="Pfam" id="PF09834">
    <property type="entry name" value="DUF2061"/>
    <property type="match status" value="1"/>
</dbReference>
<dbReference type="InterPro" id="IPR018638">
    <property type="entry name" value="DUF2061_membrane"/>
</dbReference>
<reference evidence="2 3" key="1">
    <citation type="submission" date="2017-01" db="EMBL/GenBank/DDBJ databases">
        <title>Complete genome of Lacinutrix venerupis DOK2-8 isolated from seawater in Dokdo.</title>
        <authorList>
            <person name="Chi W.-J."/>
            <person name="Kim J.H."/>
        </authorList>
    </citation>
    <scope>NUCLEOTIDE SEQUENCE [LARGE SCALE GENOMIC DNA]</scope>
    <source>
        <strain evidence="2 3">DOK2-8</strain>
    </source>
</reference>
<dbReference type="AlphaFoldDB" id="A0AAC9PXN1"/>
<sequence>MIIDIFYKSNLKKEAHKSSQVEEVKEESLPQEKIKRSLLKTISWRIIGTLDTVLISYLITGTLTMAISIGGIELVSKMALYFFHERAWNKINWGK</sequence>
<gene>
    <name evidence="2" type="ORF">BWR22_12565</name>
</gene>
<proteinExistence type="predicted"/>
<dbReference type="RefSeq" id="WP_076734009.1">
    <property type="nucleotide sequence ID" value="NZ_CP019352.1"/>
</dbReference>
<dbReference type="Proteomes" id="UP000187506">
    <property type="component" value="Chromosome"/>
</dbReference>